<name>A0ABY6GZ42_9GAMM</name>
<evidence type="ECO:0000256" key="1">
    <source>
        <dbReference type="SAM" id="MobiDB-lite"/>
    </source>
</evidence>
<dbReference type="InterPro" id="IPR035099">
    <property type="entry name" value="Anthrax_toxin_C-terminal"/>
</dbReference>
<dbReference type="RefSeq" id="WP_262599776.1">
    <property type="nucleotide sequence ID" value="NZ_CP103300.1"/>
</dbReference>
<dbReference type="SUPFAM" id="SSF81298">
    <property type="entry name" value="Adenylylcyclase toxin (the edema factor)"/>
    <property type="match status" value="1"/>
</dbReference>
<feature type="region of interest" description="Disordered" evidence="1">
    <location>
        <begin position="1"/>
        <end position="50"/>
    </location>
</feature>
<dbReference type="Proteomes" id="UP001163255">
    <property type="component" value="Chromosome"/>
</dbReference>
<keyword evidence="4" id="KW-1185">Reference proteome</keyword>
<dbReference type="Pfam" id="PF03497">
    <property type="entry name" value="Anthrax_toxA"/>
    <property type="match status" value="1"/>
</dbReference>
<feature type="domain" description="Anthrax toxin edema factor central" evidence="2">
    <location>
        <begin position="214"/>
        <end position="375"/>
    </location>
</feature>
<gene>
    <name evidence="3" type="ORF">NX720_04890</name>
</gene>
<evidence type="ECO:0000313" key="3">
    <source>
        <dbReference type="EMBL" id="UYM17263.1"/>
    </source>
</evidence>
<dbReference type="Gene3D" id="3.90.1760.10">
    <property type="entry name" value="Anthrax toxin, edema factor, central domain"/>
    <property type="match status" value="1"/>
</dbReference>
<dbReference type="InterPro" id="IPR037017">
    <property type="entry name" value="Anthrax_toxin_edema_cen_sf"/>
</dbReference>
<evidence type="ECO:0000259" key="2">
    <source>
        <dbReference type="Pfam" id="PF03497"/>
    </source>
</evidence>
<dbReference type="InterPro" id="IPR005165">
    <property type="entry name" value="Anthrax_toxin_edema_cen"/>
</dbReference>
<proteinExistence type="predicted"/>
<feature type="region of interest" description="Disordered" evidence="1">
    <location>
        <begin position="71"/>
        <end position="95"/>
    </location>
</feature>
<sequence length="577" mass="64765">MEGSQPKPGIYPGQPLTNTTTPEEKARGLDVTPYTGASSDRPDDSIPPAIPIEFRLSTKIAQTQDTILPSALSPIASSPPDEGAPAIEQPKWSSPYGYFSRRRSSQLSTDSQGSEPTPHFLSVQSRFGSFRQCRSASLTETSSITLPSTLTGSLVQGKERGDLPGKKILQRSRSMPVSSPPKLERQLTPPELLKYMDELPDIGGLDAVRSYPGQGIPKEHLNELAQTCRVFRLVIAIRPFPETATLPALDGAKSKALHYKLKSSTWGAQSPYLPANQKYGKLFDAPADKLHKFQGYADERADEAVQLKQTDQHLKNLQTLKLPGSDVPLIEHLKYLADNQITFQCRPLPEYEPFFYRGTKTEDGEWLIDIQENDEFVPLKVIPLIPDYDLCFLYSLQEDLDLSGKDKVPVPDINPDEIRKRVARLEGKALSEQSKAEFAKIQLEVQSLKSFLKKMDQVYGNLTRQEERYLRALNYAIGRTSRNPMFHHGADNNNPVSDLDSNFPLTVVLPRIIAPLTERFYIIEDEKQLKAFINLLKDSGYYAPTNPSWGSIHRVRSKSFRRYSAVVGEPMILTKRH</sequence>
<accession>A0ABY6GZ42</accession>
<protein>
    <submittedName>
        <fullName evidence="3">CyaA/EF/ExoY family adenylyl cyclase toxin</fullName>
    </submittedName>
</protein>
<reference evidence="3" key="1">
    <citation type="submission" date="2022-10" db="EMBL/GenBank/DDBJ databases">
        <title>Completed Genome Sequence of two octocoral isolated bacterium, Endozoicomonas euniceicola EF212T and Endozoicomonas gorgoniicola PS125T.</title>
        <authorList>
            <person name="Chiou Y.-J."/>
            <person name="Chen Y.-H."/>
        </authorList>
    </citation>
    <scope>NUCLEOTIDE SEQUENCE</scope>
    <source>
        <strain evidence="3">EF212</strain>
    </source>
</reference>
<feature type="compositionally biased region" description="Low complexity" evidence="1">
    <location>
        <begin position="71"/>
        <end position="80"/>
    </location>
</feature>
<evidence type="ECO:0000313" key="4">
    <source>
        <dbReference type="Proteomes" id="UP001163255"/>
    </source>
</evidence>
<dbReference type="Gene3D" id="3.30.70.1720">
    <property type="match status" value="1"/>
</dbReference>
<dbReference type="EMBL" id="CP103300">
    <property type="protein sequence ID" value="UYM17263.1"/>
    <property type="molecule type" value="Genomic_DNA"/>
</dbReference>
<organism evidence="3 4">
    <name type="scientific">Endozoicomonas euniceicola</name>
    <dbReference type="NCBI Taxonomy" id="1234143"/>
    <lineage>
        <taxon>Bacteria</taxon>
        <taxon>Pseudomonadati</taxon>
        <taxon>Pseudomonadota</taxon>
        <taxon>Gammaproteobacteria</taxon>
        <taxon>Oceanospirillales</taxon>
        <taxon>Endozoicomonadaceae</taxon>
        <taxon>Endozoicomonas</taxon>
    </lineage>
</organism>